<feature type="non-terminal residue" evidence="7">
    <location>
        <position position="253"/>
    </location>
</feature>
<name>A0A6B3BTL0_9ACTN</name>
<comment type="caution">
    <text evidence="7">The sequence shown here is derived from an EMBL/GenBank/DDBJ whole genome shotgun (WGS) entry which is preliminary data.</text>
</comment>
<dbReference type="Pfam" id="PF18085">
    <property type="entry name" value="Mak_N_cap"/>
    <property type="match status" value="1"/>
</dbReference>
<dbReference type="GO" id="GO:0005524">
    <property type="term" value="F:ATP binding"/>
    <property type="evidence" value="ECO:0007669"/>
    <property type="project" value="UniProtKB-KW"/>
</dbReference>
<feature type="region of interest" description="Disordered" evidence="5">
    <location>
        <begin position="191"/>
        <end position="214"/>
    </location>
</feature>
<feature type="domain" description="Maltokinase N-terminal cap" evidence="6">
    <location>
        <begin position="20"/>
        <end position="107"/>
    </location>
</feature>
<evidence type="ECO:0000259" key="6">
    <source>
        <dbReference type="Pfam" id="PF18085"/>
    </source>
</evidence>
<evidence type="ECO:0000256" key="4">
    <source>
        <dbReference type="ARBA" id="ARBA00022840"/>
    </source>
</evidence>
<keyword evidence="4" id="KW-0067">ATP-binding</keyword>
<evidence type="ECO:0000313" key="7">
    <source>
        <dbReference type="EMBL" id="NEC87701.1"/>
    </source>
</evidence>
<proteinExistence type="predicted"/>
<evidence type="ECO:0000256" key="3">
    <source>
        <dbReference type="ARBA" id="ARBA00022777"/>
    </source>
</evidence>
<keyword evidence="2" id="KW-0547">Nucleotide-binding</keyword>
<sequence length="253" mass="26348">MAVIHRTTMTPGKLELLTAWLPTRPWYLGAAGGPELAKAGGFRLDDPEGEVGIEFMVVTDTSGEKPVSYHVPLSYRGVPLDGADEALVGTSEHGVLGKRWLYDGAHDPVLVGQLLAFLQGRAAAQAQGLSDTADPSVTGYFTGAGVSAEVASVAITDGEHGTVVVAETVAAGSSEPGSTLTLQVTRVLRPEQSAQQEQQEQQVPGIDPSEALGPVWSRDLVSPRCGKAGGPGVKRWGVSTSTFGCRVGVHLPV</sequence>
<dbReference type="InterPro" id="IPR040999">
    <property type="entry name" value="Mak_N_cap"/>
</dbReference>
<reference evidence="7" key="1">
    <citation type="submission" date="2020-01" db="EMBL/GenBank/DDBJ databases">
        <title>Insect and environment-associated Actinomycetes.</title>
        <authorList>
            <person name="Currrie C."/>
            <person name="Chevrette M."/>
            <person name="Carlson C."/>
            <person name="Stubbendieck R."/>
            <person name="Wendt-Pienkowski E."/>
        </authorList>
    </citation>
    <scope>NUCLEOTIDE SEQUENCE</scope>
    <source>
        <strain evidence="7">SID12501</strain>
    </source>
</reference>
<keyword evidence="1" id="KW-0808">Transferase</keyword>
<organism evidence="7">
    <name type="scientific">Streptomyces sp. SID12501</name>
    <dbReference type="NCBI Taxonomy" id="2706042"/>
    <lineage>
        <taxon>Bacteria</taxon>
        <taxon>Bacillati</taxon>
        <taxon>Actinomycetota</taxon>
        <taxon>Actinomycetes</taxon>
        <taxon>Kitasatosporales</taxon>
        <taxon>Streptomycetaceae</taxon>
        <taxon>Streptomyces</taxon>
    </lineage>
</organism>
<dbReference type="EMBL" id="JAAGLU010000013">
    <property type="protein sequence ID" value="NEC87701.1"/>
    <property type="molecule type" value="Genomic_DNA"/>
</dbReference>
<gene>
    <name evidence="7" type="ORF">G3I71_18105</name>
</gene>
<dbReference type="GO" id="GO:0016301">
    <property type="term" value="F:kinase activity"/>
    <property type="evidence" value="ECO:0007669"/>
    <property type="project" value="UniProtKB-KW"/>
</dbReference>
<accession>A0A6B3BTL0</accession>
<keyword evidence="3" id="KW-0418">Kinase</keyword>
<feature type="compositionally biased region" description="Low complexity" evidence="5">
    <location>
        <begin position="191"/>
        <end position="202"/>
    </location>
</feature>
<protein>
    <recommendedName>
        <fullName evidence="6">Maltokinase N-terminal cap domain-containing protein</fullName>
    </recommendedName>
</protein>
<evidence type="ECO:0000256" key="1">
    <source>
        <dbReference type="ARBA" id="ARBA00022679"/>
    </source>
</evidence>
<evidence type="ECO:0000256" key="5">
    <source>
        <dbReference type="SAM" id="MobiDB-lite"/>
    </source>
</evidence>
<evidence type="ECO:0000256" key="2">
    <source>
        <dbReference type="ARBA" id="ARBA00022741"/>
    </source>
</evidence>
<dbReference type="AlphaFoldDB" id="A0A6B3BTL0"/>